<evidence type="ECO:0000313" key="1">
    <source>
        <dbReference type="EMBL" id="MCS7478089.1"/>
    </source>
</evidence>
<keyword evidence="2" id="KW-1185">Reference proteome</keyword>
<evidence type="ECO:0000313" key="2">
    <source>
        <dbReference type="Proteomes" id="UP001141259"/>
    </source>
</evidence>
<organism evidence="1 2">
    <name type="scientific">Umezawaea endophytica</name>
    <dbReference type="NCBI Taxonomy" id="1654476"/>
    <lineage>
        <taxon>Bacteria</taxon>
        <taxon>Bacillati</taxon>
        <taxon>Actinomycetota</taxon>
        <taxon>Actinomycetes</taxon>
        <taxon>Pseudonocardiales</taxon>
        <taxon>Pseudonocardiaceae</taxon>
        <taxon>Umezawaea</taxon>
    </lineage>
</organism>
<gene>
    <name evidence="1" type="ORF">NZH93_14600</name>
</gene>
<sequence>MARDDRSLWVDAHWLTSASGLRSTPGGAFGQLDEMIEGELSRRLGLFAPSVPALVPVVAVDSSDDVLRKVALLREHHDRPVVVRVRDLTRPAGDLAGRIGRIGRIVDLTSVDPAQVHVVVDVGYVDAVTPPVVRDAVDTVRAAAGCGSVTLLAGSVPTKRTTYDTSTQDRPELELWQHVSRLVEPPVRYGDYGIAHPVVRPRTTSELRQPHPYLYYTVTGRRIALRRKPDRENVESTAASSFADLAGELVRLPDFAGHRYSWGDERLLGCKEGRVNAGASWQWIAMATSHHISHISREAA</sequence>
<dbReference type="Pfam" id="PF14350">
    <property type="entry name" value="Beta_protein"/>
    <property type="match status" value="1"/>
</dbReference>
<protein>
    <submittedName>
        <fullName evidence="1">Beta family protein</fullName>
    </submittedName>
</protein>
<reference evidence="1" key="1">
    <citation type="submission" date="2022-08" db="EMBL/GenBank/DDBJ databases">
        <authorList>
            <person name="Tistechok S."/>
            <person name="Samborskyy M."/>
            <person name="Roman I."/>
        </authorList>
    </citation>
    <scope>NUCLEOTIDE SEQUENCE</scope>
    <source>
        <strain evidence="1">DSM 103496</strain>
    </source>
</reference>
<dbReference type="AlphaFoldDB" id="A0A9X2VL21"/>
<comment type="caution">
    <text evidence="1">The sequence shown here is derived from an EMBL/GenBank/DDBJ whole genome shotgun (WGS) entry which is preliminary data.</text>
</comment>
<name>A0A9X2VL21_9PSEU</name>
<accession>A0A9X2VL21</accession>
<proteinExistence type="predicted"/>
<dbReference type="Proteomes" id="UP001141259">
    <property type="component" value="Unassembled WGS sequence"/>
</dbReference>
<dbReference type="InterPro" id="IPR025683">
    <property type="entry name" value="Protein_beta"/>
</dbReference>
<dbReference type="RefSeq" id="WP_259623603.1">
    <property type="nucleotide sequence ID" value="NZ_JANYMP010000006.1"/>
</dbReference>
<dbReference type="EMBL" id="JANYMP010000006">
    <property type="protein sequence ID" value="MCS7478089.1"/>
    <property type="molecule type" value="Genomic_DNA"/>
</dbReference>